<dbReference type="InterPro" id="IPR048667">
    <property type="entry name" value="Imm5-like"/>
</dbReference>
<name>A0ABT2GNK0_9MICO</name>
<keyword evidence="3" id="KW-1185">Reference proteome</keyword>
<gene>
    <name evidence="2" type="ORF">N1027_06625</name>
</gene>
<evidence type="ECO:0000313" key="3">
    <source>
        <dbReference type="Proteomes" id="UP001165584"/>
    </source>
</evidence>
<dbReference type="Proteomes" id="UP001165584">
    <property type="component" value="Unassembled WGS sequence"/>
</dbReference>
<dbReference type="RefSeq" id="WP_259506367.1">
    <property type="nucleotide sequence ID" value="NZ_JANLCM010000001.1"/>
</dbReference>
<proteinExistence type="predicted"/>
<protein>
    <recommendedName>
        <fullName evidence="1">Imm-5-like domain-containing protein</fullName>
    </recommendedName>
</protein>
<organism evidence="2 3">
    <name type="scientific">Herbiconiux aconitum</name>
    <dbReference type="NCBI Taxonomy" id="2970913"/>
    <lineage>
        <taxon>Bacteria</taxon>
        <taxon>Bacillati</taxon>
        <taxon>Actinomycetota</taxon>
        <taxon>Actinomycetes</taxon>
        <taxon>Micrococcales</taxon>
        <taxon>Microbacteriaceae</taxon>
        <taxon>Herbiconiux</taxon>
    </lineage>
</organism>
<evidence type="ECO:0000313" key="2">
    <source>
        <dbReference type="EMBL" id="MCS5717807.1"/>
    </source>
</evidence>
<dbReference type="EMBL" id="JANLCM010000001">
    <property type="protein sequence ID" value="MCS5717807.1"/>
    <property type="molecule type" value="Genomic_DNA"/>
</dbReference>
<evidence type="ECO:0000259" key="1">
    <source>
        <dbReference type="Pfam" id="PF21805"/>
    </source>
</evidence>
<dbReference type="Pfam" id="PF21805">
    <property type="entry name" value="Imm5_like"/>
    <property type="match status" value="1"/>
</dbReference>
<reference evidence="2" key="1">
    <citation type="submission" date="2022-08" db="EMBL/GenBank/DDBJ databases">
        <authorList>
            <person name="Deng Y."/>
            <person name="Han X.-F."/>
            <person name="Zhang Y.-Q."/>
        </authorList>
    </citation>
    <scope>NUCLEOTIDE SEQUENCE</scope>
    <source>
        <strain evidence="2">CPCC 205763</strain>
    </source>
</reference>
<feature type="domain" description="Imm-5-like" evidence="1">
    <location>
        <begin position="23"/>
        <end position="150"/>
    </location>
</feature>
<comment type="caution">
    <text evidence="2">The sequence shown here is derived from an EMBL/GenBank/DDBJ whole genome shotgun (WGS) entry which is preliminary data.</text>
</comment>
<accession>A0ABT2GNK0</accession>
<sequence length="172" mass="18761">MVNPASYSGSRDPRFVSRRRGGLLDDETHRLLALWAADCAERVLPLFERERPHDARPASAIATARAWAAGEVSMTTAREHAYGAHAAAREASGAAAEAARAAGHAVATAHMADHELGGAFYALRSIRIAHPDDLQRLTREKQWQVAALPDGIRALVLDDMRRRATKFRGAFD</sequence>